<evidence type="ECO:0000256" key="1">
    <source>
        <dbReference type="SAM" id="Phobius"/>
    </source>
</evidence>
<protein>
    <submittedName>
        <fullName evidence="2">Uncharacterized protein</fullName>
    </submittedName>
</protein>
<dbReference type="AlphaFoldDB" id="A0A1G8AYN2"/>
<name>A0A1G8AYN2_9PROT</name>
<keyword evidence="1" id="KW-1133">Transmembrane helix</keyword>
<sequence length="98" mass="11130">MVITNLTMFGLSLTKILFTVALIAVAWLIFSRSQRDRELSARRRESESLKDRVERVAREAVRRRSGEPPAAPVEDLIECPDCGRFIPHGTRCECGWKG</sequence>
<accession>A0A1G8AYN2</accession>
<evidence type="ECO:0000313" key="2">
    <source>
        <dbReference type="EMBL" id="SDH25964.1"/>
    </source>
</evidence>
<dbReference type="Proteomes" id="UP000217076">
    <property type="component" value="Unassembled WGS sequence"/>
</dbReference>
<reference evidence="3" key="1">
    <citation type="submission" date="2016-10" db="EMBL/GenBank/DDBJ databases">
        <authorList>
            <person name="Varghese N."/>
            <person name="Submissions S."/>
        </authorList>
    </citation>
    <scope>NUCLEOTIDE SEQUENCE [LARGE SCALE GENOMIC DNA]</scope>
    <source>
        <strain evidence="3">930I</strain>
    </source>
</reference>
<proteinExistence type="predicted"/>
<keyword evidence="3" id="KW-1185">Reference proteome</keyword>
<organism evidence="2 3">
    <name type="scientific">Roseospirillum parvum</name>
    <dbReference type="NCBI Taxonomy" id="83401"/>
    <lineage>
        <taxon>Bacteria</taxon>
        <taxon>Pseudomonadati</taxon>
        <taxon>Pseudomonadota</taxon>
        <taxon>Alphaproteobacteria</taxon>
        <taxon>Rhodospirillales</taxon>
        <taxon>Rhodospirillaceae</taxon>
        <taxon>Roseospirillum</taxon>
    </lineage>
</organism>
<dbReference type="EMBL" id="FNCV01000005">
    <property type="protein sequence ID" value="SDH25964.1"/>
    <property type="molecule type" value="Genomic_DNA"/>
</dbReference>
<evidence type="ECO:0000313" key="3">
    <source>
        <dbReference type="Proteomes" id="UP000217076"/>
    </source>
</evidence>
<keyword evidence="1" id="KW-0812">Transmembrane</keyword>
<feature type="transmembrane region" description="Helical" evidence="1">
    <location>
        <begin position="6"/>
        <end position="30"/>
    </location>
</feature>
<dbReference type="STRING" id="83401.SAMN05421742_105148"/>
<keyword evidence="1" id="KW-0472">Membrane</keyword>
<gene>
    <name evidence="2" type="ORF">SAMN05421742_105148</name>
</gene>